<evidence type="ECO:0000313" key="2">
    <source>
        <dbReference type="EMBL" id="KAF9515863.1"/>
    </source>
</evidence>
<proteinExistence type="predicted"/>
<comment type="caution">
    <text evidence="2">The sequence shown here is derived from an EMBL/GenBank/DDBJ whole genome shotgun (WGS) entry which is preliminary data.</text>
</comment>
<accession>A0A9P6B1E9</accession>
<name>A0A9P6B1E9_9AGAM</name>
<gene>
    <name evidence="2" type="ORF">BS47DRAFT_724834</name>
</gene>
<evidence type="ECO:0000256" key="1">
    <source>
        <dbReference type="SAM" id="MobiDB-lite"/>
    </source>
</evidence>
<feature type="compositionally biased region" description="Polar residues" evidence="1">
    <location>
        <begin position="183"/>
        <end position="192"/>
    </location>
</feature>
<protein>
    <submittedName>
        <fullName evidence="2">Uncharacterized protein</fullName>
    </submittedName>
</protein>
<keyword evidence="3" id="KW-1185">Reference proteome</keyword>
<feature type="region of interest" description="Disordered" evidence="1">
    <location>
        <begin position="1"/>
        <end position="27"/>
    </location>
</feature>
<feature type="compositionally biased region" description="Low complexity" evidence="1">
    <location>
        <begin position="342"/>
        <end position="352"/>
    </location>
</feature>
<organism evidence="2 3">
    <name type="scientific">Hydnum rufescens UP504</name>
    <dbReference type="NCBI Taxonomy" id="1448309"/>
    <lineage>
        <taxon>Eukaryota</taxon>
        <taxon>Fungi</taxon>
        <taxon>Dikarya</taxon>
        <taxon>Basidiomycota</taxon>
        <taxon>Agaricomycotina</taxon>
        <taxon>Agaricomycetes</taxon>
        <taxon>Cantharellales</taxon>
        <taxon>Hydnaceae</taxon>
        <taxon>Hydnum</taxon>
    </lineage>
</organism>
<sequence>MLGPPLQRQLCRLDPRPSHPSNSQRRFRSLHRSHYHGARVSRCKAFRSTHLNSEKAPLTLSTGSRPDDSIARTGLGRKPVTPLKTQTPDWLTGSEPASPILQSSDRRSSRPASPTKREAPSITSLVPRPQTRIPRKSVPAALVGTEPRSSNGLSLRVPGRGDSTFSAESSGDDGPEDAVGNNVKEQQISSPLSRARAVHKANPKSDGKQDSPKITASSVYELVDVGGDSSSSGSSVERTNAGLRRSAAKRMSVQNLIDVSSFAPGRQTSSRHARRQTSVQDLIDITPGPAIMPNPGGHMITSPRPNNDTVDYDVEVARSRYPTITPSSSSLSPSSPAPSPAPRLAVSSRPRPQSLFLPPSNDFLSPQATT</sequence>
<feature type="region of interest" description="Disordered" evidence="1">
    <location>
        <begin position="54"/>
        <end position="370"/>
    </location>
</feature>
<reference evidence="2" key="1">
    <citation type="journal article" date="2020" name="Nat. Commun.">
        <title>Large-scale genome sequencing of mycorrhizal fungi provides insights into the early evolution of symbiotic traits.</title>
        <authorList>
            <person name="Miyauchi S."/>
            <person name="Kiss E."/>
            <person name="Kuo A."/>
            <person name="Drula E."/>
            <person name="Kohler A."/>
            <person name="Sanchez-Garcia M."/>
            <person name="Morin E."/>
            <person name="Andreopoulos B."/>
            <person name="Barry K.W."/>
            <person name="Bonito G."/>
            <person name="Buee M."/>
            <person name="Carver A."/>
            <person name="Chen C."/>
            <person name="Cichocki N."/>
            <person name="Clum A."/>
            <person name="Culley D."/>
            <person name="Crous P.W."/>
            <person name="Fauchery L."/>
            <person name="Girlanda M."/>
            <person name="Hayes R.D."/>
            <person name="Keri Z."/>
            <person name="LaButti K."/>
            <person name="Lipzen A."/>
            <person name="Lombard V."/>
            <person name="Magnuson J."/>
            <person name="Maillard F."/>
            <person name="Murat C."/>
            <person name="Nolan M."/>
            <person name="Ohm R.A."/>
            <person name="Pangilinan J."/>
            <person name="Pereira M.F."/>
            <person name="Perotto S."/>
            <person name="Peter M."/>
            <person name="Pfister S."/>
            <person name="Riley R."/>
            <person name="Sitrit Y."/>
            <person name="Stielow J.B."/>
            <person name="Szollosi G."/>
            <person name="Zifcakova L."/>
            <person name="Stursova M."/>
            <person name="Spatafora J.W."/>
            <person name="Tedersoo L."/>
            <person name="Vaario L.M."/>
            <person name="Yamada A."/>
            <person name="Yan M."/>
            <person name="Wang P."/>
            <person name="Xu J."/>
            <person name="Bruns T."/>
            <person name="Baldrian P."/>
            <person name="Vilgalys R."/>
            <person name="Dunand C."/>
            <person name="Henrissat B."/>
            <person name="Grigoriev I.V."/>
            <person name="Hibbett D."/>
            <person name="Nagy L.G."/>
            <person name="Martin F.M."/>
        </authorList>
    </citation>
    <scope>NUCLEOTIDE SEQUENCE</scope>
    <source>
        <strain evidence="2">UP504</strain>
    </source>
</reference>
<dbReference type="Proteomes" id="UP000886523">
    <property type="component" value="Unassembled WGS sequence"/>
</dbReference>
<evidence type="ECO:0000313" key="3">
    <source>
        <dbReference type="Proteomes" id="UP000886523"/>
    </source>
</evidence>
<feature type="compositionally biased region" description="Low complexity" evidence="1">
    <location>
        <begin position="223"/>
        <end position="236"/>
    </location>
</feature>
<dbReference type="EMBL" id="MU128945">
    <property type="protein sequence ID" value="KAF9515863.1"/>
    <property type="molecule type" value="Genomic_DNA"/>
</dbReference>
<dbReference type="AlphaFoldDB" id="A0A9P6B1E9"/>